<evidence type="ECO:0000313" key="10">
    <source>
        <dbReference type="Proteomes" id="UP000435177"/>
    </source>
</evidence>
<dbReference type="SUPFAM" id="SSF56281">
    <property type="entry name" value="Metallo-hydrolase/oxidoreductase"/>
    <property type="match status" value="1"/>
</dbReference>
<dbReference type="NCBIfam" id="NF001911">
    <property type="entry name" value="PRK00685.1"/>
    <property type="match status" value="1"/>
</dbReference>
<gene>
    <name evidence="8" type="ORF">CHH67_08540</name>
    <name evidence="7" type="ORF">GNP94_11205</name>
</gene>
<dbReference type="RefSeq" id="WP_095264745.1">
    <property type="nucleotide sequence ID" value="NZ_NPBY01000027.1"/>
</dbReference>
<dbReference type="Gene3D" id="3.60.15.10">
    <property type="entry name" value="Ribonuclease Z/Hydroxyacylglutathione hydrolase-like"/>
    <property type="match status" value="1"/>
</dbReference>
<evidence type="ECO:0000313" key="9">
    <source>
        <dbReference type="Proteomes" id="UP000215596"/>
    </source>
</evidence>
<comment type="catalytic activity">
    <reaction evidence="4">
        <text>3',5'-cyclic UMP + H2O = UMP + H(+)</text>
        <dbReference type="Rhea" id="RHEA:70575"/>
        <dbReference type="ChEBI" id="CHEBI:15377"/>
        <dbReference type="ChEBI" id="CHEBI:15378"/>
        <dbReference type="ChEBI" id="CHEBI:57865"/>
        <dbReference type="ChEBI" id="CHEBI:184387"/>
    </reaction>
    <physiologicalReaction direction="left-to-right" evidence="4">
        <dbReference type="Rhea" id="RHEA:70576"/>
    </physiologicalReaction>
</comment>
<keyword evidence="1 5" id="KW-0378">Hydrolase</keyword>
<proteinExistence type="inferred from homology"/>
<feature type="domain" description="Metallo-beta-lactamase" evidence="6">
    <location>
        <begin position="7"/>
        <end position="191"/>
    </location>
</feature>
<dbReference type="Proteomes" id="UP000435177">
    <property type="component" value="Unassembled WGS sequence"/>
</dbReference>
<protein>
    <recommendedName>
        <fullName evidence="5">UPF0173 metal-dependent hydrolase CHH67_08540</fullName>
    </recommendedName>
</protein>
<evidence type="ECO:0000256" key="1">
    <source>
        <dbReference type="ARBA" id="ARBA00022801"/>
    </source>
</evidence>
<comment type="function">
    <text evidence="3">Counteracts the endogenous Pycsar antiviral defense system. Phosphodiesterase that enables metal-dependent hydrolysis of host cyclic nucleotide Pycsar defense signals such as cCMP and cUMP.</text>
</comment>
<dbReference type="GO" id="GO:0016787">
    <property type="term" value="F:hydrolase activity"/>
    <property type="evidence" value="ECO:0007669"/>
    <property type="project" value="UniProtKB-UniRule"/>
</dbReference>
<sequence length="227" mass="24078">MKITYYGHSSLLLEEGGVRVIIDPFISGNPASGIAPQDIQVDAVVLTHGHSDHFGDSIEIAKQNDCPIIAIFELASYCGSQGVKAQGLNIGGSAQFDGFKVKYTQAFHTSSIEVDGQFRYAGEAAGVIVTMGDKSFYHAGDTALFSDLKLIGELNKIDAVALPIGDLFTMGPEEALLAAKWIGAKHVIPVHYNTFPAIAQDAEAFCAELEKAGLQGHALKPGDSLTL</sequence>
<comment type="catalytic activity">
    <reaction evidence="2">
        <text>3',5'-cyclic CMP + H2O = CMP + H(+)</text>
        <dbReference type="Rhea" id="RHEA:72675"/>
        <dbReference type="ChEBI" id="CHEBI:15377"/>
        <dbReference type="ChEBI" id="CHEBI:15378"/>
        <dbReference type="ChEBI" id="CHEBI:58003"/>
        <dbReference type="ChEBI" id="CHEBI:60377"/>
    </reaction>
    <physiologicalReaction direction="left-to-right" evidence="2">
        <dbReference type="Rhea" id="RHEA:72676"/>
    </physiologicalReaction>
</comment>
<dbReference type="EMBL" id="WOAA01000007">
    <property type="protein sequence ID" value="MUG66567.1"/>
    <property type="molecule type" value="Genomic_DNA"/>
</dbReference>
<organism evidence="8 9">
    <name type="scientific">Paenibacillus campinasensis</name>
    <dbReference type="NCBI Taxonomy" id="66347"/>
    <lineage>
        <taxon>Bacteria</taxon>
        <taxon>Bacillati</taxon>
        <taxon>Bacillota</taxon>
        <taxon>Bacilli</taxon>
        <taxon>Bacillales</taxon>
        <taxon>Paenibacillaceae</taxon>
        <taxon>Paenibacillus</taxon>
    </lineage>
</organism>
<comment type="similarity">
    <text evidence="5">Belongs to the UPF0173 family.</text>
</comment>
<name>A0A268EY29_9BACL</name>
<dbReference type="InterPro" id="IPR001279">
    <property type="entry name" value="Metallo-B-lactamas"/>
</dbReference>
<evidence type="ECO:0000313" key="7">
    <source>
        <dbReference type="EMBL" id="MUG66567.1"/>
    </source>
</evidence>
<dbReference type="HAMAP" id="MF_00457">
    <property type="entry name" value="UPF0173"/>
    <property type="match status" value="1"/>
</dbReference>
<dbReference type="OrthoDB" id="9789133at2"/>
<keyword evidence="10" id="KW-1185">Reference proteome</keyword>
<dbReference type="Proteomes" id="UP000215596">
    <property type="component" value="Unassembled WGS sequence"/>
</dbReference>
<dbReference type="EMBL" id="NPBY01000027">
    <property type="protein sequence ID" value="PAD78031.1"/>
    <property type="molecule type" value="Genomic_DNA"/>
</dbReference>
<evidence type="ECO:0000259" key="6">
    <source>
        <dbReference type="SMART" id="SM00849"/>
    </source>
</evidence>
<evidence type="ECO:0000256" key="3">
    <source>
        <dbReference type="ARBA" id="ARBA00034301"/>
    </source>
</evidence>
<dbReference type="SMART" id="SM00849">
    <property type="entry name" value="Lactamase_B"/>
    <property type="match status" value="1"/>
</dbReference>
<dbReference type="PANTHER" id="PTHR43546">
    <property type="entry name" value="UPF0173 METAL-DEPENDENT HYDROLASE MJ1163-RELATED"/>
    <property type="match status" value="1"/>
</dbReference>
<dbReference type="AlphaFoldDB" id="A0A268EY29"/>
<dbReference type="PANTHER" id="PTHR43546:SF3">
    <property type="entry name" value="UPF0173 METAL-DEPENDENT HYDROLASE MJ1163"/>
    <property type="match status" value="1"/>
</dbReference>
<dbReference type="InterPro" id="IPR022877">
    <property type="entry name" value="UPF0173"/>
</dbReference>
<evidence type="ECO:0000256" key="5">
    <source>
        <dbReference type="HAMAP-Rule" id="MF_00457"/>
    </source>
</evidence>
<evidence type="ECO:0000313" key="8">
    <source>
        <dbReference type="EMBL" id="PAD78031.1"/>
    </source>
</evidence>
<evidence type="ECO:0000256" key="4">
    <source>
        <dbReference type="ARBA" id="ARBA00048505"/>
    </source>
</evidence>
<dbReference type="InterPro" id="IPR050114">
    <property type="entry name" value="UPF0173_UPF0282_UlaG_hydrolase"/>
</dbReference>
<comment type="caution">
    <text evidence="8">The sequence shown here is derived from an EMBL/GenBank/DDBJ whole genome shotgun (WGS) entry which is preliminary data.</text>
</comment>
<reference evidence="8 9" key="1">
    <citation type="submission" date="2017-07" db="EMBL/GenBank/DDBJ databases">
        <title>Isolation and whole genome analysis of endospore-forming bacteria from heroin.</title>
        <authorList>
            <person name="Kalinowski J."/>
            <person name="Ahrens B."/>
            <person name="Al-Dilaimi A."/>
            <person name="Winkler A."/>
            <person name="Wibberg D."/>
            <person name="Schleenbecker U."/>
            <person name="Ruckert C."/>
            <person name="Wolfel R."/>
            <person name="Grass G."/>
        </authorList>
    </citation>
    <scope>NUCLEOTIDE SEQUENCE [LARGE SCALE GENOMIC DNA]</scope>
    <source>
        <strain evidence="8 9">7537-G1</strain>
    </source>
</reference>
<dbReference type="InterPro" id="IPR036866">
    <property type="entry name" value="RibonucZ/Hydroxyglut_hydro"/>
</dbReference>
<accession>A0A268EY29</accession>
<evidence type="ECO:0000256" key="2">
    <source>
        <dbReference type="ARBA" id="ARBA00034221"/>
    </source>
</evidence>
<reference evidence="7 10" key="2">
    <citation type="submission" date="2019-11" db="EMBL/GenBank/DDBJ databases">
        <title>Draft genome sequences of five Paenibacillus species of dairy origin.</title>
        <authorList>
            <person name="Olajide A.M."/>
            <person name="Chen S."/>
            <person name="Lapointe G."/>
        </authorList>
    </citation>
    <scope>NUCLEOTIDE SEQUENCE [LARGE SCALE GENOMIC DNA]</scope>
    <source>
        <strain evidence="7 10">3CS1</strain>
    </source>
</reference>
<dbReference type="Pfam" id="PF13483">
    <property type="entry name" value="Lactamase_B_3"/>
    <property type="match status" value="1"/>
</dbReference>